<reference evidence="3 4" key="1">
    <citation type="submission" date="2019-07" db="EMBL/GenBank/DDBJ databases">
        <title>Qingshengfaniella alkalisoli gen. nov., sp. nov., isolated from saline soil.</title>
        <authorList>
            <person name="Xu L."/>
            <person name="Huang X.-X."/>
            <person name="Sun J.-Q."/>
        </authorList>
    </citation>
    <scope>NUCLEOTIDE SEQUENCE [LARGE SCALE GENOMIC DNA]</scope>
    <source>
        <strain evidence="3 4">DSM 27279</strain>
    </source>
</reference>
<dbReference type="AlphaFoldDB" id="A0A556AYN0"/>
<dbReference type="Gene3D" id="2.120.10.30">
    <property type="entry name" value="TolB, C-terminal domain"/>
    <property type="match status" value="1"/>
</dbReference>
<dbReference type="InterPro" id="IPR011042">
    <property type="entry name" value="6-blade_b-propeller_TolB-like"/>
</dbReference>
<feature type="domain" description="Glucose/Sorbosone dehydrogenase" evidence="2">
    <location>
        <begin position="83"/>
        <end position="426"/>
    </location>
</feature>
<organism evidence="3 4">
    <name type="scientific">Verticiella sediminum</name>
    <dbReference type="NCBI Taxonomy" id="1247510"/>
    <lineage>
        <taxon>Bacteria</taxon>
        <taxon>Pseudomonadati</taxon>
        <taxon>Pseudomonadota</taxon>
        <taxon>Betaproteobacteria</taxon>
        <taxon>Burkholderiales</taxon>
        <taxon>Alcaligenaceae</taxon>
        <taxon>Verticiella</taxon>
    </lineage>
</organism>
<dbReference type="InterPro" id="IPR011041">
    <property type="entry name" value="Quinoprot_gluc/sorb_DH_b-prop"/>
</dbReference>
<gene>
    <name evidence="3" type="ORF">FOZ76_04490</name>
</gene>
<dbReference type="PANTHER" id="PTHR19328">
    <property type="entry name" value="HEDGEHOG-INTERACTING PROTEIN"/>
    <property type="match status" value="1"/>
</dbReference>
<feature type="region of interest" description="Disordered" evidence="1">
    <location>
        <begin position="1"/>
        <end position="23"/>
    </location>
</feature>
<sequence length="435" mass="46545">MPRTALHRAPLPDQPESATATPLDSAQRAAAVLTLVFGCSSGAAVAASAAPDAAQAGTTPIDTATGEAATPPSAHAETHASGFERPWSMAFLPDGGMLVTERPGRLRVVRPDGGLEPVATAGLPDVDAREHGGLLDIALDPAFASNRLFYFSYTEADAEDLDAGNGLVVARARLSEDLARAEDTEILFRQTPKVRSLENLGGRIAVSGDGHLFITLGDRRVDEERGHAQNPAMAHGKTLRIRTDGGIPDDNPFVGRQDALPQVWTLGHRNPQGAFVHPQTGELWIAEHGPLGGDEINIARKGSNYGWPVVSYGCEYDTCAPIGAGTAEQPGMAPPLTYWTLPSAAPSNLLIYTGDELPQWRDNLFVGGLSSKAVWRMELFGPPEAPRVVRREALFSELDERIRDVRQGPDGRLYLLTDGSEARVIRVRRATPPEG</sequence>
<keyword evidence="4" id="KW-1185">Reference proteome</keyword>
<proteinExistence type="predicted"/>
<dbReference type="SUPFAM" id="SSF50952">
    <property type="entry name" value="Soluble quinoprotein glucose dehydrogenase"/>
    <property type="match status" value="1"/>
</dbReference>
<dbReference type="OrthoDB" id="9770043at2"/>
<evidence type="ECO:0000313" key="4">
    <source>
        <dbReference type="Proteomes" id="UP000318405"/>
    </source>
</evidence>
<dbReference type="Proteomes" id="UP000318405">
    <property type="component" value="Unassembled WGS sequence"/>
</dbReference>
<dbReference type="EMBL" id="VLTJ01000007">
    <property type="protein sequence ID" value="TSH98049.1"/>
    <property type="molecule type" value="Genomic_DNA"/>
</dbReference>
<dbReference type="PANTHER" id="PTHR19328:SF75">
    <property type="entry name" value="ALDOSE SUGAR DEHYDROGENASE YLII"/>
    <property type="match status" value="1"/>
</dbReference>
<evidence type="ECO:0000313" key="3">
    <source>
        <dbReference type="EMBL" id="TSH98049.1"/>
    </source>
</evidence>
<comment type="caution">
    <text evidence="3">The sequence shown here is derived from an EMBL/GenBank/DDBJ whole genome shotgun (WGS) entry which is preliminary data.</text>
</comment>
<protein>
    <submittedName>
        <fullName evidence="3">PQQ-dependent sugar dehydrogenase</fullName>
    </submittedName>
</protein>
<evidence type="ECO:0000256" key="1">
    <source>
        <dbReference type="SAM" id="MobiDB-lite"/>
    </source>
</evidence>
<dbReference type="InterPro" id="IPR012938">
    <property type="entry name" value="Glc/Sorbosone_DH"/>
</dbReference>
<dbReference type="RefSeq" id="WP_143946931.1">
    <property type="nucleotide sequence ID" value="NZ_BAABMB010000004.1"/>
</dbReference>
<evidence type="ECO:0000259" key="2">
    <source>
        <dbReference type="Pfam" id="PF07995"/>
    </source>
</evidence>
<feature type="region of interest" description="Disordered" evidence="1">
    <location>
        <begin position="56"/>
        <end position="80"/>
    </location>
</feature>
<dbReference type="Pfam" id="PF07995">
    <property type="entry name" value="GSDH"/>
    <property type="match status" value="1"/>
</dbReference>
<accession>A0A556AYN0</accession>
<name>A0A556AYN0_9BURK</name>